<organism evidence="2 3">
    <name type="scientific">Dillenia turbinata</name>
    <dbReference type="NCBI Taxonomy" id="194707"/>
    <lineage>
        <taxon>Eukaryota</taxon>
        <taxon>Viridiplantae</taxon>
        <taxon>Streptophyta</taxon>
        <taxon>Embryophyta</taxon>
        <taxon>Tracheophyta</taxon>
        <taxon>Spermatophyta</taxon>
        <taxon>Magnoliopsida</taxon>
        <taxon>eudicotyledons</taxon>
        <taxon>Gunneridae</taxon>
        <taxon>Pentapetalae</taxon>
        <taxon>Dilleniales</taxon>
        <taxon>Dilleniaceae</taxon>
        <taxon>Dillenia</taxon>
    </lineage>
</organism>
<evidence type="ECO:0000313" key="3">
    <source>
        <dbReference type="Proteomes" id="UP001370490"/>
    </source>
</evidence>
<proteinExistence type="predicted"/>
<feature type="compositionally biased region" description="Basic and acidic residues" evidence="1">
    <location>
        <begin position="364"/>
        <end position="374"/>
    </location>
</feature>
<feature type="compositionally biased region" description="Acidic residues" evidence="1">
    <location>
        <begin position="269"/>
        <end position="285"/>
    </location>
</feature>
<feature type="compositionally biased region" description="Basic and acidic residues" evidence="1">
    <location>
        <begin position="286"/>
        <end position="295"/>
    </location>
</feature>
<evidence type="ECO:0000256" key="1">
    <source>
        <dbReference type="SAM" id="MobiDB-lite"/>
    </source>
</evidence>
<evidence type="ECO:0000313" key="2">
    <source>
        <dbReference type="EMBL" id="KAK6921865.1"/>
    </source>
</evidence>
<dbReference type="EMBL" id="JBAMMX010000019">
    <property type="protein sequence ID" value="KAK6921865.1"/>
    <property type="molecule type" value="Genomic_DNA"/>
</dbReference>
<dbReference type="PANTHER" id="PTHR33914:SF2">
    <property type="entry name" value="OS02G0582100 PROTEIN"/>
    <property type="match status" value="1"/>
</dbReference>
<keyword evidence="3" id="KW-1185">Reference proteome</keyword>
<dbReference type="PANTHER" id="PTHR33914">
    <property type="entry name" value="18S PRE-RIBOSOMAL ASSEMBLY PROTEIN GAR2-LIKE PROTEIN"/>
    <property type="match status" value="1"/>
</dbReference>
<dbReference type="InterPro" id="IPR040378">
    <property type="entry name" value="BASL"/>
</dbReference>
<dbReference type="GO" id="GO:0009786">
    <property type="term" value="P:regulation of asymmetric cell division"/>
    <property type="evidence" value="ECO:0007669"/>
    <property type="project" value="InterPro"/>
</dbReference>
<protein>
    <submittedName>
        <fullName evidence="2">Uncharacterized protein</fullName>
    </submittedName>
</protein>
<feature type="region of interest" description="Disordered" evidence="1">
    <location>
        <begin position="360"/>
        <end position="415"/>
    </location>
</feature>
<feature type="compositionally biased region" description="Polar residues" evidence="1">
    <location>
        <begin position="375"/>
        <end position="392"/>
    </location>
</feature>
<dbReference type="AlphaFoldDB" id="A0AAN8UTR6"/>
<dbReference type="Proteomes" id="UP001370490">
    <property type="component" value="Unassembled WGS sequence"/>
</dbReference>
<feature type="non-terminal residue" evidence="2">
    <location>
        <position position="1"/>
    </location>
</feature>
<accession>A0AAN8UTR6</accession>
<feature type="region of interest" description="Disordered" evidence="1">
    <location>
        <begin position="249"/>
        <end position="342"/>
    </location>
</feature>
<sequence>VGPFGCSSFPAAFSCCLKISLDAILPADVNHEVCEIASACSDLPGNISIFFLFADGDTMFCPSNLLHKLDSRPTNFNGNALDSTGFKGDDDCVKGNQNGYSDHKGYEQDADLLQSKMLDGEMLNRLKFDSSIRADDFKTGSDDEILDTGAPRSFVSSKMELCEKDAVIYTDKRVTECDLPEDKDWYKVNGFYVVKDICVDDGYPSKDKILVENGEVNDCLGSFMASDEDKGSKLGNEVLDIKLSTPDGLNSLEKKDCNEDSASHSSLEDSSDSDETMDKIEEDVSEEKNEPEIVDKVSSSSWDEVEQDSVLISNDKPTNDPSEETALSNNTLMPAPEELKDGEPANALRYNSKVENGSITFDFKSSKPESRTGEEISQTSDSQHVENQNTTVLEHEKSESLAVSSHLQHGHGESSFSMAGPLSSITYSGPIPYSGSISLRSDSSTTSTHSFAFPILQSEWNSSPVRMAKADRRRKHRGWRQGLLCCRF</sequence>
<feature type="compositionally biased region" description="Polar residues" evidence="1">
    <location>
        <begin position="310"/>
        <end position="332"/>
    </location>
</feature>
<name>A0AAN8UTR6_9MAGN</name>
<gene>
    <name evidence="2" type="ORF">RJ641_012372</name>
</gene>
<reference evidence="2 3" key="1">
    <citation type="submission" date="2023-12" db="EMBL/GenBank/DDBJ databases">
        <title>A high-quality genome assembly for Dillenia turbinata (Dilleniales).</title>
        <authorList>
            <person name="Chanderbali A."/>
        </authorList>
    </citation>
    <scope>NUCLEOTIDE SEQUENCE [LARGE SCALE GENOMIC DNA]</scope>
    <source>
        <strain evidence="2">LSX21</strain>
        <tissue evidence="2">Leaf</tissue>
    </source>
</reference>
<comment type="caution">
    <text evidence="2">The sequence shown here is derived from an EMBL/GenBank/DDBJ whole genome shotgun (WGS) entry which is preliminary data.</text>
</comment>
<feature type="compositionally biased region" description="Basic and acidic residues" evidence="1">
    <location>
        <begin position="252"/>
        <end position="262"/>
    </location>
</feature>